<keyword evidence="1" id="KW-0732">Signal</keyword>
<proteinExistence type="predicted"/>
<protein>
    <recommendedName>
        <fullName evidence="4">VWFA domain-containing protein</fullName>
    </recommendedName>
</protein>
<name>A0A1I6CPD1_9RHOB</name>
<feature type="signal peptide" evidence="1">
    <location>
        <begin position="1"/>
        <end position="29"/>
    </location>
</feature>
<organism evidence="2 3">
    <name type="scientific">Poseidonocella sedimentorum</name>
    <dbReference type="NCBI Taxonomy" id="871652"/>
    <lineage>
        <taxon>Bacteria</taxon>
        <taxon>Pseudomonadati</taxon>
        <taxon>Pseudomonadota</taxon>
        <taxon>Alphaproteobacteria</taxon>
        <taxon>Rhodobacterales</taxon>
        <taxon>Roseobacteraceae</taxon>
        <taxon>Poseidonocella</taxon>
    </lineage>
</organism>
<sequence>MKGARGSGRRRVHLAFLSALLLAAGPLAAQDTDLELVLLADASGSIDAREIAFQREGYATAITDPEVLAAIAGTAYGSIAVTYVEWAANTAIVADWTVIGGAADAARFAEELRSKPRQAYGRNAIGAALLDGLRMIEQNEHDGWRKVIDFSGDSASNYAGPTIAEARARVLAAGITINALPILRPGDPGRAQGGLEAIYEDRIIGGPGAFVITAETRASFADAIRRKLILEISGTHAPRLAGN</sequence>
<dbReference type="Proteomes" id="UP000199302">
    <property type="component" value="Unassembled WGS sequence"/>
</dbReference>
<feature type="chain" id="PRO_5011728285" description="VWFA domain-containing protein" evidence="1">
    <location>
        <begin position="30"/>
        <end position="243"/>
    </location>
</feature>
<dbReference type="Gene3D" id="3.40.50.410">
    <property type="entry name" value="von Willebrand factor, type A domain"/>
    <property type="match status" value="1"/>
</dbReference>
<dbReference type="SUPFAM" id="SSF53300">
    <property type="entry name" value="vWA-like"/>
    <property type="match status" value="1"/>
</dbReference>
<dbReference type="InterPro" id="IPR010607">
    <property type="entry name" value="DUF1194"/>
</dbReference>
<dbReference type="InterPro" id="IPR036465">
    <property type="entry name" value="vWFA_dom_sf"/>
</dbReference>
<evidence type="ECO:0008006" key="4">
    <source>
        <dbReference type="Google" id="ProtNLM"/>
    </source>
</evidence>
<dbReference type="Pfam" id="PF06707">
    <property type="entry name" value="DUF1194"/>
    <property type="match status" value="1"/>
</dbReference>
<dbReference type="STRING" id="871652.SAMN04515673_101139"/>
<dbReference type="AlphaFoldDB" id="A0A1I6CPD1"/>
<evidence type="ECO:0000313" key="2">
    <source>
        <dbReference type="EMBL" id="SFQ95018.1"/>
    </source>
</evidence>
<dbReference type="OrthoDB" id="9792179at2"/>
<accession>A0A1I6CPD1</accession>
<evidence type="ECO:0000313" key="3">
    <source>
        <dbReference type="Proteomes" id="UP000199302"/>
    </source>
</evidence>
<dbReference type="EMBL" id="FOYI01000001">
    <property type="protein sequence ID" value="SFQ95018.1"/>
    <property type="molecule type" value="Genomic_DNA"/>
</dbReference>
<gene>
    <name evidence="2" type="ORF">SAMN04515673_101139</name>
</gene>
<keyword evidence="3" id="KW-1185">Reference proteome</keyword>
<dbReference type="RefSeq" id="WP_092075601.1">
    <property type="nucleotide sequence ID" value="NZ_FOYI01000001.1"/>
</dbReference>
<evidence type="ECO:0000256" key="1">
    <source>
        <dbReference type="SAM" id="SignalP"/>
    </source>
</evidence>
<reference evidence="2 3" key="1">
    <citation type="submission" date="2016-10" db="EMBL/GenBank/DDBJ databases">
        <authorList>
            <person name="de Groot N.N."/>
        </authorList>
    </citation>
    <scope>NUCLEOTIDE SEQUENCE [LARGE SCALE GENOMIC DNA]</scope>
    <source>
        <strain evidence="3">KMM 9023,NRIC 0796,JCM 17311,KCTC 23692</strain>
    </source>
</reference>